<evidence type="ECO:0000313" key="1">
    <source>
        <dbReference type="EMBL" id="RXK13817.1"/>
    </source>
</evidence>
<dbReference type="Gene3D" id="3.10.450.50">
    <property type="match status" value="1"/>
</dbReference>
<dbReference type="AlphaFoldDB" id="A0AAX2AER4"/>
<dbReference type="KEGG" id="amyt:AMYT_0005"/>
<gene>
    <name evidence="1" type="ORF">CP985_12785</name>
</gene>
<dbReference type="Proteomes" id="UP000290092">
    <property type="component" value="Unassembled WGS sequence"/>
</dbReference>
<dbReference type="RefSeq" id="WP_114840533.1">
    <property type="nucleotide sequence ID" value="NZ_CP031219.1"/>
</dbReference>
<dbReference type="SUPFAM" id="SSF54427">
    <property type="entry name" value="NTF2-like"/>
    <property type="match status" value="1"/>
</dbReference>
<evidence type="ECO:0000313" key="2">
    <source>
        <dbReference type="Proteomes" id="UP000290092"/>
    </source>
</evidence>
<reference evidence="1 2" key="1">
    <citation type="submission" date="2017-09" db="EMBL/GenBank/DDBJ databases">
        <title>Genomics of the genus Arcobacter.</title>
        <authorList>
            <person name="Perez-Cataluna A."/>
            <person name="Figueras M.J."/>
            <person name="Salas-Masso N."/>
        </authorList>
    </citation>
    <scope>NUCLEOTIDE SEQUENCE [LARGE SCALE GENOMIC DNA]</scope>
    <source>
        <strain evidence="1 2">CECT 7386</strain>
    </source>
</reference>
<comment type="caution">
    <text evidence="1">The sequence shown here is derived from an EMBL/GenBank/DDBJ whole genome shotgun (WGS) entry which is preliminary data.</text>
</comment>
<protein>
    <recommendedName>
        <fullName evidence="3">SnoaL-like domain-containing protein</fullName>
    </recommendedName>
</protein>
<dbReference type="InterPro" id="IPR032710">
    <property type="entry name" value="NTF2-like_dom_sf"/>
</dbReference>
<accession>A0AAX2AER4</accession>
<dbReference type="EMBL" id="NXID01000055">
    <property type="protein sequence ID" value="RXK13817.1"/>
    <property type="molecule type" value="Genomic_DNA"/>
</dbReference>
<organism evidence="1 2">
    <name type="scientific">Malaciobacter mytili LMG 24559</name>
    <dbReference type="NCBI Taxonomy" id="1032238"/>
    <lineage>
        <taxon>Bacteria</taxon>
        <taxon>Pseudomonadati</taxon>
        <taxon>Campylobacterota</taxon>
        <taxon>Epsilonproteobacteria</taxon>
        <taxon>Campylobacterales</taxon>
        <taxon>Arcobacteraceae</taxon>
        <taxon>Malaciobacter</taxon>
    </lineage>
</organism>
<keyword evidence="2" id="KW-1185">Reference proteome</keyword>
<evidence type="ECO:0008006" key="3">
    <source>
        <dbReference type="Google" id="ProtNLM"/>
    </source>
</evidence>
<proteinExistence type="predicted"/>
<sequence length="229" mass="27050">MKKYILISFIILSAINIYAKELSNQQKVVELLQKAFNTKPDRSVLKYINTKKYIQHNLYAQDGIEGLKGYLDYLKGQKIQNKVIRAFEDKNYVVAHSFVTQEDKNYKVIDIFRFENNLIVEHWDNTELVEDIEELKGEVKVIDKQKTLKNKQLVQAFIKTKILSADYLKNHMILGQGNFILAVNETYINNKRFSIYELFNIKNSKIYNSWSIKEEILPLNQWQNENGKF</sequence>
<name>A0AAX2AER4_9BACT</name>